<sequence>MKKGELGSMIEKLPIPPKSIECNVIKGSKKATKKKDIHETRKTKKVTDIDHNINQVEEFSIPVQEKSKSQKQRQNEMKKKESINQQGQLPLQKETQSITNSNTNKCIKSNGTIHLIMLMSILDRISDEEIYALGEIVDDQWMNEIGMIINDPEVSPKVVQRSLFLAQSFHERDLMPIKEIQKLGQLVGKGQYEIILSGSFFLDENIIQLIFMERRIKAFIFCDETNQQFLFIASNDGVKGRILKGNDVFMQKINGIWQNLALPEYICSVRIKEKNIIWLFETIRLSVDMRISCFEQNNQIHIGRYIKKLMIITFY</sequence>
<gene>
    <name evidence="2" type="ORF">CL6EHI_193410</name>
</gene>
<evidence type="ECO:0000313" key="2">
    <source>
        <dbReference type="EMBL" id="GAT96402.1"/>
    </source>
</evidence>
<feature type="compositionally biased region" description="Basic and acidic residues" evidence="1">
    <location>
        <begin position="34"/>
        <end position="46"/>
    </location>
</feature>
<dbReference type="VEuPathDB" id="AmoebaDB:EHI7A_062650"/>
<dbReference type="AlphaFoldDB" id="A0A5K1UXH5"/>
<dbReference type="VEuPathDB" id="AmoebaDB:KM1_041640"/>
<dbReference type="EMBL" id="BDEQ01000001">
    <property type="protein sequence ID" value="GAT96402.1"/>
    <property type="molecule type" value="Genomic_DNA"/>
</dbReference>
<comment type="caution">
    <text evidence="2">The sequence shown here is derived from an EMBL/GenBank/DDBJ whole genome shotgun (WGS) entry which is preliminary data.</text>
</comment>
<feature type="region of interest" description="Disordered" evidence="1">
    <location>
        <begin position="27"/>
        <end position="46"/>
    </location>
</feature>
<name>A0A5K1UXH5_ENTHI</name>
<dbReference type="OMA" id="IWQNLTL"/>
<dbReference type="Proteomes" id="UP000078387">
    <property type="component" value="Unassembled WGS sequence"/>
</dbReference>
<reference evidence="2 3" key="1">
    <citation type="submission" date="2016-05" db="EMBL/GenBank/DDBJ databases">
        <title>First whole genome sequencing of Entamoeba histolytica HM1:IMSS-clone-6.</title>
        <authorList>
            <person name="Mukherjee Avik.K."/>
            <person name="Izumyama S."/>
            <person name="Nakada-Tsukui K."/>
            <person name="Nozaki T."/>
        </authorList>
    </citation>
    <scope>NUCLEOTIDE SEQUENCE [LARGE SCALE GENOMIC DNA]</scope>
    <source>
        <strain evidence="2 3">HM1:IMSS clone 6</strain>
    </source>
</reference>
<proteinExistence type="predicted"/>
<evidence type="ECO:0000313" key="3">
    <source>
        <dbReference type="Proteomes" id="UP000078387"/>
    </source>
</evidence>
<feature type="compositionally biased region" description="Basic and acidic residues" evidence="1">
    <location>
        <begin position="65"/>
        <end position="82"/>
    </location>
</feature>
<feature type="region of interest" description="Disordered" evidence="1">
    <location>
        <begin position="58"/>
        <end position="97"/>
    </location>
</feature>
<evidence type="ECO:0000256" key="1">
    <source>
        <dbReference type="SAM" id="MobiDB-lite"/>
    </source>
</evidence>
<organism evidence="2 3">
    <name type="scientific">Entamoeba histolytica</name>
    <dbReference type="NCBI Taxonomy" id="5759"/>
    <lineage>
        <taxon>Eukaryota</taxon>
        <taxon>Amoebozoa</taxon>
        <taxon>Evosea</taxon>
        <taxon>Archamoebae</taxon>
        <taxon>Mastigamoebida</taxon>
        <taxon>Entamoebidae</taxon>
        <taxon>Entamoeba</taxon>
    </lineage>
</organism>
<feature type="compositionally biased region" description="Polar residues" evidence="1">
    <location>
        <begin position="83"/>
        <end position="97"/>
    </location>
</feature>
<protein>
    <submittedName>
        <fullName evidence="2">Uncharacterized protein</fullName>
    </submittedName>
</protein>
<accession>A0A5K1UXH5</accession>
<dbReference type="VEuPathDB" id="AmoebaDB:EHI_193410"/>